<dbReference type="AlphaFoldDB" id="A0A8X7BHM9"/>
<organism evidence="2 3">
    <name type="scientific">Trichonephila clavipes</name>
    <name type="common">Golden silk orbweaver</name>
    <name type="synonym">Nephila clavipes</name>
    <dbReference type="NCBI Taxonomy" id="2585209"/>
    <lineage>
        <taxon>Eukaryota</taxon>
        <taxon>Metazoa</taxon>
        <taxon>Ecdysozoa</taxon>
        <taxon>Arthropoda</taxon>
        <taxon>Chelicerata</taxon>
        <taxon>Arachnida</taxon>
        <taxon>Araneae</taxon>
        <taxon>Araneomorphae</taxon>
        <taxon>Entelegynae</taxon>
        <taxon>Araneoidea</taxon>
        <taxon>Nephilidae</taxon>
        <taxon>Trichonephila</taxon>
    </lineage>
</organism>
<keyword evidence="3" id="KW-1185">Reference proteome</keyword>
<dbReference type="Proteomes" id="UP000887159">
    <property type="component" value="Unassembled WGS sequence"/>
</dbReference>
<evidence type="ECO:0000256" key="1">
    <source>
        <dbReference type="SAM" id="Coils"/>
    </source>
</evidence>
<evidence type="ECO:0000313" key="3">
    <source>
        <dbReference type="Proteomes" id="UP000887159"/>
    </source>
</evidence>
<reference evidence="2" key="1">
    <citation type="submission" date="2020-08" db="EMBL/GenBank/DDBJ databases">
        <title>Multicomponent nature underlies the extraordinary mechanical properties of spider dragline silk.</title>
        <authorList>
            <person name="Kono N."/>
            <person name="Nakamura H."/>
            <person name="Mori M."/>
            <person name="Yoshida Y."/>
            <person name="Ohtoshi R."/>
            <person name="Malay A.D."/>
            <person name="Moran D.A.P."/>
            <person name="Tomita M."/>
            <person name="Numata K."/>
            <person name="Arakawa K."/>
        </authorList>
    </citation>
    <scope>NUCLEOTIDE SEQUENCE</scope>
</reference>
<keyword evidence="1" id="KW-0175">Coiled coil</keyword>
<sequence>MKRSYCLLRKVKENHTHTSESNKLLVITEKELQQKESETNSLRNMVKEKEYQFPELSQMIDASLKQFDWTNIRRASEANQTRWKLSPPSAPWWGEFWEMLSEILKEKT</sequence>
<gene>
    <name evidence="2" type="ORF">TNCV_4199461</name>
</gene>
<feature type="coiled-coil region" evidence="1">
    <location>
        <begin position="25"/>
        <end position="52"/>
    </location>
</feature>
<accession>A0A8X7BHM9</accession>
<evidence type="ECO:0000313" key="2">
    <source>
        <dbReference type="EMBL" id="GFY31635.1"/>
    </source>
</evidence>
<protein>
    <submittedName>
        <fullName evidence="2">Uncharacterized protein</fullName>
    </submittedName>
</protein>
<comment type="caution">
    <text evidence="2">The sequence shown here is derived from an EMBL/GenBank/DDBJ whole genome shotgun (WGS) entry which is preliminary data.</text>
</comment>
<name>A0A8X7BHM9_TRICX</name>
<proteinExistence type="predicted"/>
<dbReference type="EMBL" id="BMAU01021400">
    <property type="protein sequence ID" value="GFY31635.1"/>
    <property type="molecule type" value="Genomic_DNA"/>
</dbReference>